<dbReference type="EMBL" id="PTJA01000016">
    <property type="protein sequence ID" value="PPK77546.1"/>
    <property type="molecule type" value="Genomic_DNA"/>
</dbReference>
<evidence type="ECO:0000313" key="2">
    <source>
        <dbReference type="Proteomes" id="UP000237749"/>
    </source>
</evidence>
<dbReference type="Proteomes" id="UP000237749">
    <property type="component" value="Unassembled WGS sequence"/>
</dbReference>
<organism evidence="1 2">
    <name type="scientific">Lacrimispora xylanisolvens</name>
    <dbReference type="NCBI Taxonomy" id="384636"/>
    <lineage>
        <taxon>Bacteria</taxon>
        <taxon>Bacillati</taxon>
        <taxon>Bacillota</taxon>
        <taxon>Clostridia</taxon>
        <taxon>Lachnospirales</taxon>
        <taxon>Lachnospiraceae</taxon>
        <taxon>Lacrimispora</taxon>
    </lineage>
</organism>
<keyword evidence="2" id="KW-1185">Reference proteome</keyword>
<protein>
    <submittedName>
        <fullName evidence="1">Uncharacterized protein</fullName>
    </submittedName>
</protein>
<evidence type="ECO:0000313" key="1">
    <source>
        <dbReference type="EMBL" id="PPK77546.1"/>
    </source>
</evidence>
<reference evidence="1 2" key="1">
    <citation type="submission" date="2018-02" db="EMBL/GenBank/DDBJ databases">
        <title>Genomic Encyclopedia of Archaeal and Bacterial Type Strains, Phase II (KMG-II): from individual species to whole genera.</title>
        <authorList>
            <person name="Goeker M."/>
        </authorList>
    </citation>
    <scope>NUCLEOTIDE SEQUENCE [LARGE SCALE GENOMIC DNA]</scope>
    <source>
        <strain evidence="1 2">DSM 3808</strain>
    </source>
</reference>
<dbReference type="RefSeq" id="WP_104439311.1">
    <property type="nucleotide sequence ID" value="NZ_PTJA01000016.1"/>
</dbReference>
<dbReference type="AlphaFoldDB" id="A0A2S6HJB1"/>
<accession>A0A2S6HJB1</accession>
<comment type="caution">
    <text evidence="1">The sequence shown here is derived from an EMBL/GenBank/DDBJ whole genome shotgun (WGS) entry which is preliminary data.</text>
</comment>
<name>A0A2S6HJB1_9FIRM</name>
<proteinExistence type="predicted"/>
<sequence>MDQIVTGVVFPLLESMLGFSVDLITDNFGGIKLECELTMLNIGYKALYEDSEHNVIPKCIGRIPDDMTIEFNITAYNSKKHTSGMSDCKVLLEYSDGNKVEIGNLFSCEDDVNELENLLNIESKTTVKVRYRQREIFWNPERLRSGFKVYLEYRISGKKKVSTPLKIYEIKSLEF</sequence>
<gene>
    <name evidence="1" type="ORF">BXY41_11685</name>
</gene>